<name>H7FP15_FLAFP</name>
<dbReference type="Gene3D" id="1.10.287.470">
    <property type="entry name" value="Helix hairpin bin"/>
    <property type="match status" value="1"/>
</dbReference>
<dbReference type="Gene3D" id="2.40.30.170">
    <property type="match status" value="1"/>
</dbReference>
<keyword evidence="2 6" id="KW-0812">Transmembrane</keyword>
<proteinExistence type="predicted"/>
<dbReference type="Proteomes" id="UP000005566">
    <property type="component" value="Unassembled WGS sequence"/>
</dbReference>
<feature type="coiled-coil region" evidence="5">
    <location>
        <begin position="89"/>
        <end position="116"/>
    </location>
</feature>
<dbReference type="AlphaFoldDB" id="H7FP15"/>
<dbReference type="Pfam" id="PF25954">
    <property type="entry name" value="Beta-barrel_RND_2"/>
    <property type="match status" value="1"/>
</dbReference>
<dbReference type="Pfam" id="PF25917">
    <property type="entry name" value="BSH_RND"/>
    <property type="match status" value="1"/>
</dbReference>
<dbReference type="STRING" id="1086011.HJ01_00913"/>
<dbReference type="PANTHER" id="PTHR30386">
    <property type="entry name" value="MEMBRANE FUSION SUBUNIT OF EMRAB-TOLC MULTIDRUG EFFLUX PUMP"/>
    <property type="match status" value="1"/>
</dbReference>
<accession>H7FP15</accession>
<evidence type="ECO:0000256" key="6">
    <source>
        <dbReference type="SAM" id="Phobius"/>
    </source>
</evidence>
<dbReference type="RefSeq" id="WP_007137090.1">
    <property type="nucleotide sequence ID" value="NZ_AHKF01000011.1"/>
</dbReference>
<dbReference type="OrthoDB" id="9811754at2"/>
<keyword evidence="10" id="KW-1185">Reference proteome</keyword>
<dbReference type="PATRIC" id="fig|1086011.3.peg.897"/>
<dbReference type="InterPro" id="IPR058792">
    <property type="entry name" value="Beta-barrel_RND_2"/>
</dbReference>
<evidence type="ECO:0000256" key="2">
    <source>
        <dbReference type="ARBA" id="ARBA00022692"/>
    </source>
</evidence>
<evidence type="ECO:0000256" key="1">
    <source>
        <dbReference type="ARBA" id="ARBA00004167"/>
    </source>
</evidence>
<comment type="caution">
    <text evidence="9">The sequence shown here is derived from an EMBL/GenBank/DDBJ whole genome shotgun (WGS) entry which is preliminary data.</text>
</comment>
<evidence type="ECO:0000313" key="9">
    <source>
        <dbReference type="EMBL" id="EIA09816.1"/>
    </source>
</evidence>
<gene>
    <name evidence="9" type="ORF">HJ01_00913</name>
</gene>
<feature type="transmembrane region" description="Helical" evidence="6">
    <location>
        <begin position="20"/>
        <end position="39"/>
    </location>
</feature>
<protein>
    <submittedName>
        <fullName evidence="9">Membrane fusion component of tripartite multidrug resistance system</fullName>
    </submittedName>
</protein>
<dbReference type="GO" id="GO:0055085">
    <property type="term" value="P:transmembrane transport"/>
    <property type="evidence" value="ECO:0007669"/>
    <property type="project" value="InterPro"/>
</dbReference>
<dbReference type="InterPro" id="IPR050739">
    <property type="entry name" value="MFP"/>
</dbReference>
<evidence type="ECO:0000256" key="5">
    <source>
        <dbReference type="SAM" id="Coils"/>
    </source>
</evidence>
<reference evidence="9 10" key="1">
    <citation type="journal article" date="2014" name="Acta Crystallogr. D">
        <title>Structure-based characterization and antifreeze properties of a hyperactive ice-binding protein from the Antarctic bacterium Flavobacterium frigoris PS1.</title>
        <authorList>
            <person name="Do H."/>
            <person name="Kim S.J."/>
            <person name="Kim H.J."/>
            <person name="Lee J.H."/>
        </authorList>
    </citation>
    <scope>NUCLEOTIDE SEQUENCE [LARGE SCALE GENOMIC DNA]</scope>
    <source>
        <strain evidence="9 10">PS1</strain>
    </source>
</reference>
<keyword evidence="3 6" id="KW-1133">Transmembrane helix</keyword>
<evidence type="ECO:0000313" key="10">
    <source>
        <dbReference type="Proteomes" id="UP000005566"/>
    </source>
</evidence>
<dbReference type="GO" id="GO:0016020">
    <property type="term" value="C:membrane"/>
    <property type="evidence" value="ECO:0007669"/>
    <property type="project" value="UniProtKB-SubCell"/>
</dbReference>
<dbReference type="EMBL" id="AHKF01000011">
    <property type="protein sequence ID" value="EIA09816.1"/>
    <property type="molecule type" value="Genomic_DNA"/>
</dbReference>
<evidence type="ECO:0000256" key="4">
    <source>
        <dbReference type="ARBA" id="ARBA00023136"/>
    </source>
</evidence>
<evidence type="ECO:0000259" key="7">
    <source>
        <dbReference type="Pfam" id="PF25917"/>
    </source>
</evidence>
<keyword evidence="5" id="KW-0175">Coiled coil</keyword>
<keyword evidence="4 6" id="KW-0472">Membrane</keyword>
<feature type="domain" description="CusB-like beta-barrel" evidence="8">
    <location>
        <begin position="259"/>
        <end position="301"/>
    </location>
</feature>
<dbReference type="Gene3D" id="2.40.50.100">
    <property type="match status" value="1"/>
</dbReference>
<feature type="domain" description="Multidrug resistance protein MdtA-like barrel-sandwich hybrid" evidence="7">
    <location>
        <begin position="61"/>
        <end position="254"/>
    </location>
</feature>
<dbReference type="eggNOG" id="COG1566">
    <property type="taxonomic scope" value="Bacteria"/>
</dbReference>
<organism evidence="9 10">
    <name type="scientific">Flavobacterium frigoris (strain PS1)</name>
    <dbReference type="NCBI Taxonomy" id="1086011"/>
    <lineage>
        <taxon>Bacteria</taxon>
        <taxon>Pseudomonadati</taxon>
        <taxon>Bacteroidota</taxon>
        <taxon>Flavobacteriia</taxon>
        <taxon>Flavobacteriales</taxon>
        <taxon>Flavobacteriaceae</taxon>
        <taxon>Flavobacterium</taxon>
    </lineage>
</organism>
<dbReference type="SUPFAM" id="SSF111369">
    <property type="entry name" value="HlyD-like secretion proteins"/>
    <property type="match status" value="2"/>
</dbReference>
<comment type="subcellular location">
    <subcellularLocation>
        <location evidence="1">Membrane</location>
        <topology evidence="1">Single-pass membrane protein</topology>
    </subcellularLocation>
</comment>
<evidence type="ECO:0000256" key="3">
    <source>
        <dbReference type="ARBA" id="ARBA00022989"/>
    </source>
</evidence>
<dbReference type="PANTHER" id="PTHR30386:SF26">
    <property type="entry name" value="TRANSPORT PROTEIN COMB"/>
    <property type="match status" value="1"/>
</dbReference>
<evidence type="ECO:0000259" key="8">
    <source>
        <dbReference type="Pfam" id="PF25954"/>
    </source>
</evidence>
<sequence>MATITEKHERIDRITVKITYGIAFLILMILIVYGAYALVKMYRYEETNDAQVEEYINPILSRSTGFVQEIRFTDHQKVQKGDTLVVIDRNETLLQLQEAEATLRAANASLKVVESSSITTINSASVSEAGIASSKAKLWQQEQDYNRYKKLLAEEAVTQQHFESVKTSFEIAKSEYKVIQNTYKTAKGKINDADTQIAVALANVKQKEAVVDNIKLNLTYSVIKAPSDGIMGDKTLQVGQLIQKGQILGFIVDQDQGKWIVANFKETQVANMEEGQGVEISVDAYPNEVFEGKIQSLAPATGSRFSLLPPDNATGNFVKIVQRFPVRILLIDAPEKTKKLHAGMNANVTVAKL</sequence>
<dbReference type="InterPro" id="IPR058625">
    <property type="entry name" value="MdtA-like_BSH"/>
</dbReference>